<dbReference type="PANTHER" id="PTHR42981:SF2">
    <property type="entry name" value="PYRUVATE DEHYDROGENASE [UBIQUINONE]"/>
    <property type="match status" value="1"/>
</dbReference>
<dbReference type="SUPFAM" id="SSF52467">
    <property type="entry name" value="DHS-like NAD/FAD-binding domain"/>
    <property type="match status" value="1"/>
</dbReference>
<dbReference type="GO" id="GO:0003824">
    <property type="term" value="F:catalytic activity"/>
    <property type="evidence" value="ECO:0007669"/>
    <property type="project" value="InterPro"/>
</dbReference>
<gene>
    <name evidence="7" type="ORF">SZ63_04040</name>
</gene>
<dbReference type="InterPro" id="IPR029035">
    <property type="entry name" value="DHS-like_NAD/FAD-binding_dom"/>
</dbReference>
<feature type="domain" description="Thiamine pyrophosphate enzyme central" evidence="4">
    <location>
        <begin position="199"/>
        <end position="322"/>
    </location>
</feature>
<evidence type="ECO:0000259" key="6">
    <source>
        <dbReference type="Pfam" id="PF02776"/>
    </source>
</evidence>
<dbReference type="GO" id="GO:0006082">
    <property type="term" value="P:organic acid metabolic process"/>
    <property type="evidence" value="ECO:0007669"/>
    <property type="project" value="UniProtKB-ARBA"/>
</dbReference>
<dbReference type="PATRIC" id="fig|1550566.3.peg.866"/>
<dbReference type="Pfam" id="PF00205">
    <property type="entry name" value="TPP_enzyme_M"/>
    <property type="match status" value="1"/>
</dbReference>
<dbReference type="AlphaFoldDB" id="A0A0H1R084"/>
<accession>A0A0H1R084</accession>
<feature type="domain" description="Thiamine pyrophosphate enzyme TPP-binding" evidence="5">
    <location>
        <begin position="386"/>
        <end position="531"/>
    </location>
</feature>
<evidence type="ECO:0000259" key="4">
    <source>
        <dbReference type="Pfam" id="PF00205"/>
    </source>
</evidence>
<sequence length="539" mass="57731">MTKTTSEGGAMTVADVLVSELAAWGITLYLGIPGSSSLPLVDAVRRNPDARYIVVRHEQTAALAASAYNKFTGKVAVCLTIAGPGATNLATGLYDAKEDRASVLSLNGQVQAQYAGPGGIQEIDQDAFFRPIAVFNNTVADPSTAVKLLTRALRYAIIGRGVAQLSLPNDIQREPLEPAYCERETCLSAVAAAPTDGAVRAAAEAIDGAKRPVILAGFGAMRAAGAVLELAETIRAPIVTTFRAKGILPDENEWVAGVHGPLGTPHARTLVAESDLVIACGASFSDFTGIPGEKQAVHIDIDPLQLGKHPLAAGVYGDCAVAVPLIRERVRPRDDTGARAWLAERKREWFMNLDREADPEAVPIRPPYIMKVLSETLPEDAVISLDVGENQWWFGRNFRMKRQRFAMSGYLGTMGFGLPGAIAAKLAYPDATVVCITGDGGFSMVMADFVTAVRYDLPIVVAIMNNHELAMIREEQREANYPPYGTELTNPDFAAYAEACGGAGIRVARPQDLADAISRAVRMNVPVVVDIETDPKRFE</sequence>
<dbReference type="InterPro" id="IPR012000">
    <property type="entry name" value="Thiamin_PyroP_enz_cen_dom"/>
</dbReference>
<dbReference type="CDD" id="cd07039">
    <property type="entry name" value="TPP_PYR_POX"/>
    <property type="match status" value="1"/>
</dbReference>
<dbReference type="InterPro" id="IPR047211">
    <property type="entry name" value="POXB-like"/>
</dbReference>
<dbReference type="InterPro" id="IPR000399">
    <property type="entry name" value="TPP-bd_CS"/>
</dbReference>
<dbReference type="STRING" id="1550566.SZ63_04040"/>
<dbReference type="RefSeq" id="WP_048181585.1">
    <property type="nucleotide sequence ID" value="NZ_JXOJ01000002.1"/>
</dbReference>
<dbReference type="EMBL" id="JXOJ01000002">
    <property type="protein sequence ID" value="KLK88226.1"/>
    <property type="molecule type" value="Genomic_DNA"/>
</dbReference>
<proteinExistence type="inferred from homology"/>
<dbReference type="Proteomes" id="UP000035301">
    <property type="component" value="Unassembled WGS sequence"/>
</dbReference>
<keyword evidence="8" id="KW-1185">Reference proteome</keyword>
<dbReference type="SUPFAM" id="SSF52518">
    <property type="entry name" value="Thiamin diphosphate-binding fold (THDP-binding)"/>
    <property type="match status" value="2"/>
</dbReference>
<dbReference type="InterPro" id="IPR011766">
    <property type="entry name" value="TPP_enzyme_TPP-bd"/>
</dbReference>
<dbReference type="InterPro" id="IPR012001">
    <property type="entry name" value="Thiamin_PyroP_enz_TPP-bd_dom"/>
</dbReference>
<dbReference type="CDD" id="cd02014">
    <property type="entry name" value="TPP_POX"/>
    <property type="match status" value="1"/>
</dbReference>
<keyword evidence="7" id="KW-0670">Pyruvate</keyword>
<comment type="caution">
    <text evidence="7">The sequence shown here is derived from an EMBL/GenBank/DDBJ whole genome shotgun (WGS) entry which is preliminary data.</text>
</comment>
<evidence type="ECO:0000256" key="3">
    <source>
        <dbReference type="RuleBase" id="RU362132"/>
    </source>
</evidence>
<dbReference type="Gene3D" id="3.40.50.1220">
    <property type="entry name" value="TPP-binding domain"/>
    <property type="match status" value="1"/>
</dbReference>
<dbReference type="PROSITE" id="PS00187">
    <property type="entry name" value="TPP_ENZYMES"/>
    <property type="match status" value="1"/>
</dbReference>
<evidence type="ECO:0000259" key="5">
    <source>
        <dbReference type="Pfam" id="PF02775"/>
    </source>
</evidence>
<evidence type="ECO:0000256" key="2">
    <source>
        <dbReference type="ARBA" id="ARBA00023052"/>
    </source>
</evidence>
<dbReference type="InterPro" id="IPR029061">
    <property type="entry name" value="THDP-binding"/>
</dbReference>
<dbReference type="InterPro" id="IPR047212">
    <property type="entry name" value="TPP_POXB-like"/>
</dbReference>
<reference evidence="7 8" key="1">
    <citation type="journal article" date="2015" name="Int. J. Syst. Evol. Microbiol.">
        <title>Methanoculleus sediminis sp. nov., a methanogen from sediments near a submarine mud volcano.</title>
        <authorList>
            <person name="Chen S.C."/>
            <person name="Chen M.F."/>
            <person name="Lai M.C."/>
            <person name="Weng C.Y."/>
            <person name="Wu S.Y."/>
            <person name="Lin S."/>
            <person name="Yang T.F."/>
            <person name="Chen P.C."/>
        </authorList>
    </citation>
    <scope>NUCLEOTIDE SEQUENCE [LARGE SCALE GENOMIC DNA]</scope>
    <source>
        <strain evidence="7 8">S3Fa</strain>
    </source>
</reference>
<dbReference type="GO" id="GO:0044272">
    <property type="term" value="P:sulfur compound biosynthetic process"/>
    <property type="evidence" value="ECO:0007669"/>
    <property type="project" value="UniProtKB-ARBA"/>
</dbReference>
<evidence type="ECO:0000313" key="8">
    <source>
        <dbReference type="Proteomes" id="UP000035301"/>
    </source>
</evidence>
<evidence type="ECO:0000313" key="7">
    <source>
        <dbReference type="EMBL" id="KLK88226.1"/>
    </source>
</evidence>
<dbReference type="PANTHER" id="PTHR42981">
    <property type="entry name" value="PYRUVATE DEHYDROGENASE [UBIQUINONE]"/>
    <property type="match status" value="1"/>
</dbReference>
<feature type="domain" description="Thiamine pyrophosphate enzyme N-terminal TPP-binding" evidence="6">
    <location>
        <begin position="11"/>
        <end position="126"/>
    </location>
</feature>
<protein>
    <submittedName>
        <fullName evidence="7">Pyruvate dehydrogenase</fullName>
    </submittedName>
</protein>
<dbReference type="Pfam" id="PF02775">
    <property type="entry name" value="TPP_enzyme_C"/>
    <property type="match status" value="1"/>
</dbReference>
<organism evidence="7 8">
    <name type="scientific">Methanoculleus sediminis</name>
    <dbReference type="NCBI Taxonomy" id="1550566"/>
    <lineage>
        <taxon>Archaea</taxon>
        <taxon>Methanobacteriati</taxon>
        <taxon>Methanobacteriota</taxon>
        <taxon>Stenosarchaea group</taxon>
        <taxon>Methanomicrobia</taxon>
        <taxon>Methanomicrobiales</taxon>
        <taxon>Methanomicrobiaceae</taxon>
        <taxon>Methanoculleus</taxon>
    </lineage>
</organism>
<dbReference type="Gene3D" id="3.40.50.970">
    <property type="match status" value="2"/>
</dbReference>
<keyword evidence="2 3" id="KW-0786">Thiamine pyrophosphate</keyword>
<name>A0A0H1R084_9EURY</name>
<dbReference type="GO" id="GO:0000287">
    <property type="term" value="F:magnesium ion binding"/>
    <property type="evidence" value="ECO:0007669"/>
    <property type="project" value="InterPro"/>
</dbReference>
<evidence type="ECO:0000256" key="1">
    <source>
        <dbReference type="ARBA" id="ARBA00007812"/>
    </source>
</evidence>
<dbReference type="GO" id="GO:0030976">
    <property type="term" value="F:thiamine pyrophosphate binding"/>
    <property type="evidence" value="ECO:0007669"/>
    <property type="project" value="InterPro"/>
</dbReference>
<comment type="similarity">
    <text evidence="1 3">Belongs to the TPP enzyme family.</text>
</comment>
<dbReference type="InterPro" id="IPR047210">
    <property type="entry name" value="TPP_PYR_POXB-like"/>
</dbReference>
<dbReference type="Pfam" id="PF02776">
    <property type="entry name" value="TPP_enzyme_N"/>
    <property type="match status" value="1"/>
</dbReference>